<reference evidence="3 4" key="1">
    <citation type="submission" date="2020-11" db="EMBL/GenBank/DDBJ databases">
        <title>Enhanced detection system for hospital associated transmission using whole genome sequencing surveillance.</title>
        <authorList>
            <person name="Harrison L.H."/>
            <person name="Van Tyne D."/>
            <person name="Marsh J.W."/>
            <person name="Griffith M.P."/>
            <person name="Snyder D.J."/>
            <person name="Cooper V.S."/>
            <person name="Mustapha M."/>
        </authorList>
    </citation>
    <scope>NUCLEOTIDE SEQUENCE [LARGE SCALE GENOMIC DNA]</scope>
    <source>
        <strain evidence="3 4">SER00227</strain>
    </source>
</reference>
<protein>
    <recommendedName>
        <fullName evidence="2">DnaT DNA-binding domain-containing protein</fullName>
    </recommendedName>
</protein>
<sequence length="316" mass="35269">MARIRTIKPEFWTDEDMAEVSEAACLLAIGLLNYADDEGYFNANPKLIKAAVFPIREPSVSIPVMLRELSNHGYLSMFYTSDNRQFGLIKNFAKHQVVNKPRPSKIKEMELLPYDYCSTTGSLPLGMDQGSGNGKDKTPLCAREKNLPADPPQEQQPPFPLNGNQFGKFTMHNGWQPGADFQRMAATWGMKIAEPVTPEELQEFIGYWEPEGKAFHQAQWEQKLARSVLMSRARKTTGVKNHETGKRPDGTTGHWRGNAAEGVYAALTEQLRSDGLSESQIRKILDEDDGDLFGSVDGEERQGTVVTLEAGDYSAH</sequence>
<dbReference type="Pfam" id="PF17948">
    <property type="entry name" value="DnaT"/>
    <property type="match status" value="1"/>
</dbReference>
<name>A0ABS0LVE7_9GAMM</name>
<comment type="caution">
    <text evidence="3">The sequence shown here is derived from an EMBL/GenBank/DDBJ whole genome shotgun (WGS) entry which is preliminary data.</text>
</comment>
<evidence type="ECO:0000259" key="2">
    <source>
        <dbReference type="Pfam" id="PF17948"/>
    </source>
</evidence>
<feature type="compositionally biased region" description="Basic and acidic residues" evidence="1">
    <location>
        <begin position="240"/>
        <end position="249"/>
    </location>
</feature>
<evidence type="ECO:0000313" key="4">
    <source>
        <dbReference type="Proteomes" id="UP000635335"/>
    </source>
</evidence>
<feature type="domain" description="DnaT DNA-binding" evidence="2">
    <location>
        <begin position="169"/>
        <end position="237"/>
    </location>
</feature>
<dbReference type="Gene3D" id="1.10.8.1180">
    <property type="match status" value="1"/>
</dbReference>
<keyword evidence="4" id="KW-1185">Reference proteome</keyword>
<organism evidence="3 4">
    <name type="scientific">Serratia surfactantfaciens</name>
    <dbReference type="NCBI Taxonomy" id="2741499"/>
    <lineage>
        <taxon>Bacteria</taxon>
        <taxon>Pseudomonadati</taxon>
        <taxon>Pseudomonadota</taxon>
        <taxon>Gammaproteobacteria</taxon>
        <taxon>Enterobacterales</taxon>
        <taxon>Yersiniaceae</taxon>
        <taxon>Serratia</taxon>
    </lineage>
</organism>
<accession>A0ABS0LVE7</accession>
<dbReference type="EMBL" id="JADUMB010000001">
    <property type="protein sequence ID" value="MBH1918599.1"/>
    <property type="molecule type" value="Genomic_DNA"/>
</dbReference>
<feature type="region of interest" description="Disordered" evidence="1">
    <location>
        <begin position="236"/>
        <end position="257"/>
    </location>
</feature>
<gene>
    <name evidence="3" type="ORF">I5U16_00315</name>
</gene>
<proteinExistence type="predicted"/>
<dbReference type="Proteomes" id="UP000635335">
    <property type="component" value="Unassembled WGS sequence"/>
</dbReference>
<evidence type="ECO:0000313" key="3">
    <source>
        <dbReference type="EMBL" id="MBH1918599.1"/>
    </source>
</evidence>
<evidence type="ECO:0000256" key="1">
    <source>
        <dbReference type="SAM" id="MobiDB-lite"/>
    </source>
</evidence>
<dbReference type="InterPro" id="IPR040480">
    <property type="entry name" value="DnaT_DNA_bind"/>
</dbReference>